<dbReference type="Proteomes" id="UP000693768">
    <property type="component" value="Segment"/>
</dbReference>
<evidence type="ECO:0000313" key="2">
    <source>
        <dbReference type="Proteomes" id="UP000693768"/>
    </source>
</evidence>
<name>A0A8E4UYF7_9CAUD</name>
<sequence>MRPQVIETTTNLMTANLFTFEFVGVALNSPNFNRVEGANLMAETVEHPDGGTGIIRKFHGGTVRAEDISIVRVRDNTQNDLDLYNMVRNYLVTGQKRDGLMVKRQFGKIIRRIEFEGLNTSAEQLPSYDNGAAAGEEITYACQVDWYEELFTGLS</sequence>
<dbReference type="EMBL" id="MT732451">
    <property type="protein sequence ID" value="QQO97571.1"/>
    <property type="molecule type" value="Genomic_DNA"/>
</dbReference>
<organism evidence="1 2">
    <name type="scientific">Maribacter phage Molly_1</name>
    <dbReference type="NCBI Taxonomy" id="2745685"/>
    <lineage>
        <taxon>Viruses</taxon>
        <taxon>Duplodnaviria</taxon>
        <taxon>Heunggongvirae</taxon>
        <taxon>Uroviricota</taxon>
        <taxon>Caudoviricetes</taxon>
        <taxon>Molycolviridae</taxon>
        <taxon>Mollyvirus</taxon>
        <taxon>Mollyvirus molly</taxon>
    </lineage>
</organism>
<proteinExistence type="predicted"/>
<accession>A0A8E4UYF7</accession>
<keyword evidence="2" id="KW-1185">Reference proteome</keyword>
<evidence type="ECO:0000313" key="1">
    <source>
        <dbReference type="EMBL" id="QQO97571.1"/>
    </source>
</evidence>
<protein>
    <submittedName>
        <fullName evidence="1">Tail protein</fullName>
    </submittedName>
</protein>
<reference evidence="1" key="1">
    <citation type="submission" date="2020-07" db="EMBL/GenBank/DDBJ databases">
        <title>Highly diverse flavobacterial phages as mortality factor during North Sea spring blooms.</title>
        <authorList>
            <person name="Bartlau N."/>
            <person name="Wichels A."/>
            <person name="Krohne G."/>
            <person name="Adriaenssens E.M."/>
            <person name="Heins A."/>
            <person name="Fuchs B.M."/>
            <person name="Amann R."/>
            <person name="Moraru C."/>
        </authorList>
    </citation>
    <scope>NUCLEOTIDE SEQUENCE</scope>
</reference>
<gene>
    <name evidence="1" type="ORF">Molly1_84</name>
</gene>